<name>A0AA39TU73_9AGAR</name>
<evidence type="ECO:0000313" key="2">
    <source>
        <dbReference type="EMBL" id="KAK0466528.1"/>
    </source>
</evidence>
<dbReference type="AlphaFoldDB" id="A0AA39TU73"/>
<keyword evidence="3" id="KW-1185">Reference proteome</keyword>
<evidence type="ECO:0000256" key="1">
    <source>
        <dbReference type="SAM" id="Phobius"/>
    </source>
</evidence>
<evidence type="ECO:0000313" key="3">
    <source>
        <dbReference type="Proteomes" id="UP001175227"/>
    </source>
</evidence>
<dbReference type="EMBL" id="JAUEPR010000084">
    <property type="protein sequence ID" value="KAK0466528.1"/>
    <property type="molecule type" value="Genomic_DNA"/>
</dbReference>
<keyword evidence="1" id="KW-0472">Membrane</keyword>
<feature type="transmembrane region" description="Helical" evidence="1">
    <location>
        <begin position="37"/>
        <end position="60"/>
    </location>
</feature>
<organism evidence="2 3">
    <name type="scientific">Armillaria novae-zelandiae</name>
    <dbReference type="NCBI Taxonomy" id="153914"/>
    <lineage>
        <taxon>Eukaryota</taxon>
        <taxon>Fungi</taxon>
        <taxon>Dikarya</taxon>
        <taxon>Basidiomycota</taxon>
        <taxon>Agaricomycotina</taxon>
        <taxon>Agaricomycetes</taxon>
        <taxon>Agaricomycetidae</taxon>
        <taxon>Agaricales</taxon>
        <taxon>Marasmiineae</taxon>
        <taxon>Physalacriaceae</taxon>
        <taxon>Armillaria</taxon>
    </lineage>
</organism>
<reference evidence="2" key="1">
    <citation type="submission" date="2023-06" db="EMBL/GenBank/DDBJ databases">
        <authorList>
            <consortium name="Lawrence Berkeley National Laboratory"/>
            <person name="Ahrendt S."/>
            <person name="Sahu N."/>
            <person name="Indic B."/>
            <person name="Wong-Bajracharya J."/>
            <person name="Merenyi Z."/>
            <person name="Ke H.-M."/>
            <person name="Monk M."/>
            <person name="Kocsube S."/>
            <person name="Drula E."/>
            <person name="Lipzen A."/>
            <person name="Balint B."/>
            <person name="Henrissat B."/>
            <person name="Andreopoulos B."/>
            <person name="Martin F.M."/>
            <person name="Harder C.B."/>
            <person name="Rigling D."/>
            <person name="Ford K.L."/>
            <person name="Foster G.D."/>
            <person name="Pangilinan J."/>
            <person name="Papanicolaou A."/>
            <person name="Barry K."/>
            <person name="LaButti K."/>
            <person name="Viragh M."/>
            <person name="Koriabine M."/>
            <person name="Yan M."/>
            <person name="Riley R."/>
            <person name="Champramary S."/>
            <person name="Plett K.L."/>
            <person name="Tsai I.J."/>
            <person name="Slot J."/>
            <person name="Sipos G."/>
            <person name="Plett J."/>
            <person name="Nagy L.G."/>
            <person name="Grigoriev I.V."/>
        </authorList>
    </citation>
    <scope>NUCLEOTIDE SEQUENCE</scope>
    <source>
        <strain evidence="2">ICMP 16352</strain>
    </source>
</reference>
<feature type="transmembrane region" description="Helical" evidence="1">
    <location>
        <begin position="91"/>
        <end position="109"/>
    </location>
</feature>
<keyword evidence="1" id="KW-1133">Transmembrane helix</keyword>
<dbReference type="Proteomes" id="UP001175227">
    <property type="component" value="Unassembled WGS sequence"/>
</dbReference>
<proteinExistence type="predicted"/>
<keyword evidence="1" id="KW-0812">Transmembrane</keyword>
<gene>
    <name evidence="2" type="ORF">IW261DRAFT_1426872</name>
</gene>
<sequence>MTTRTYPATAIPELTDSQIKDIVANLDMSLNNTILGALLYGIYTGVVAITLWAVAFNLYLRYGTVGLSGYHAHSQQRHSGRIHVYQRVIEILVESALFYSLVMVILLVFEAHNEMAANYIKSLAIAMRNDTQMSVGSVQDTSSTKRPSLEEGLEDIKFGG</sequence>
<comment type="caution">
    <text evidence="2">The sequence shown here is derived from an EMBL/GenBank/DDBJ whole genome shotgun (WGS) entry which is preliminary data.</text>
</comment>
<accession>A0AA39TU73</accession>
<protein>
    <submittedName>
        <fullName evidence="2">Uncharacterized protein</fullName>
    </submittedName>
</protein>